<accession>A0ABW2RLX9</accession>
<comment type="caution">
    <text evidence="1">The sequence shown here is derived from an EMBL/GenBank/DDBJ whole genome shotgun (WGS) entry which is preliminary data.</text>
</comment>
<sequence>MSFQPSIEDYRKAGLDINKYSPTTFIRLLSFLYKDKMWLDDHRIFAALGIQLMPMFFRTDEWDHEDDKPSQHRFFRLIVNALEKNDASLIQIENTNTHWRYWGTKIEEGDY</sequence>
<keyword evidence="2" id="KW-1185">Reference proteome</keyword>
<dbReference type="Pfam" id="PF22535">
    <property type="entry name" value="DUF7003"/>
    <property type="match status" value="1"/>
</dbReference>
<reference evidence="2" key="1">
    <citation type="journal article" date="2019" name="Int. J. Syst. Evol. Microbiol.">
        <title>The Global Catalogue of Microorganisms (GCM) 10K type strain sequencing project: providing services to taxonomists for standard genome sequencing and annotation.</title>
        <authorList>
            <consortium name="The Broad Institute Genomics Platform"/>
            <consortium name="The Broad Institute Genome Sequencing Center for Infectious Disease"/>
            <person name="Wu L."/>
            <person name="Ma J."/>
        </authorList>
    </citation>
    <scope>NUCLEOTIDE SEQUENCE [LARGE SCALE GENOMIC DNA]</scope>
    <source>
        <strain evidence="2">CGMCC 1.12942</strain>
    </source>
</reference>
<gene>
    <name evidence="1" type="ORF">ACFQNG_12845</name>
</gene>
<dbReference type="InterPro" id="IPR054272">
    <property type="entry name" value="DUF7003"/>
</dbReference>
<evidence type="ECO:0000313" key="2">
    <source>
        <dbReference type="Proteomes" id="UP001596500"/>
    </source>
</evidence>
<evidence type="ECO:0000313" key="1">
    <source>
        <dbReference type="EMBL" id="MFC7441980.1"/>
    </source>
</evidence>
<dbReference type="EMBL" id="JBHTBW010000044">
    <property type="protein sequence ID" value="MFC7441980.1"/>
    <property type="molecule type" value="Genomic_DNA"/>
</dbReference>
<proteinExistence type="predicted"/>
<protein>
    <submittedName>
        <fullName evidence="1">DUF7003 family protein</fullName>
    </submittedName>
</protein>
<dbReference type="Proteomes" id="UP001596500">
    <property type="component" value="Unassembled WGS sequence"/>
</dbReference>
<organism evidence="1 2">
    <name type="scientific">Laceyella putida</name>
    <dbReference type="NCBI Taxonomy" id="110101"/>
    <lineage>
        <taxon>Bacteria</taxon>
        <taxon>Bacillati</taxon>
        <taxon>Bacillota</taxon>
        <taxon>Bacilli</taxon>
        <taxon>Bacillales</taxon>
        <taxon>Thermoactinomycetaceae</taxon>
        <taxon>Laceyella</taxon>
    </lineage>
</organism>
<name>A0ABW2RLX9_9BACL</name>
<dbReference type="RefSeq" id="WP_379865643.1">
    <property type="nucleotide sequence ID" value="NZ_JBHTBW010000044.1"/>
</dbReference>